<dbReference type="NCBIfam" id="NF037980">
    <property type="entry name" value="T2SS_GspK"/>
    <property type="match status" value="1"/>
</dbReference>
<name>A0A4P6X869_HYDPS</name>
<dbReference type="PANTHER" id="PTHR38831">
    <property type="entry name" value="TYPE II SECRETION SYSTEM PROTEIN K"/>
    <property type="match status" value="1"/>
</dbReference>
<sequence>MKKMRASSKERGAALLLAMLTVTLVATLASAALWQQWRSSEVEAAERQRLQAGWILVGALDWARLILREDGRSNRTSGAADHLGEPWATPLEEARLSSFLAADKNNSADDLMPAFLSGEIKDAQSRLNFGNLVRVSQTGSQSKVELSSADLAMFERLFALLNLPKPELEAASANLLKTTERALNDPEPSTSPLTPQRFAQLAWLGLSPSTLQALRPHVTVLPERTLLNLNTVTPEVLSASVPGLDLALAQQVVAARDTMPFTKLEDAIQRIPGASQQSVSSQRHDVRSRFFEVYIRLRLDDTVIEERSLVQRDGLRTRVHWRERVAPS</sequence>
<reference evidence="3 4" key="1">
    <citation type="submission" date="2019-03" db="EMBL/GenBank/DDBJ databases">
        <authorList>
            <person name="Sebastian G."/>
            <person name="Baumann P."/>
            <person name="Ruckert C."/>
            <person name="Kalinowski J."/>
            <person name="Nebel B."/>
            <person name="Takors R."/>
            <person name="Blombach B."/>
        </authorList>
    </citation>
    <scope>NUCLEOTIDE SEQUENCE [LARGE SCALE GENOMIC DNA]</scope>
    <source>
        <strain evidence="3 4">DSM 1084</strain>
    </source>
</reference>
<evidence type="ECO:0000313" key="3">
    <source>
        <dbReference type="EMBL" id="QBM30001.1"/>
    </source>
</evidence>
<dbReference type="EMBL" id="CP037867">
    <property type="protein sequence ID" value="QBM30001.1"/>
    <property type="molecule type" value="Genomic_DNA"/>
</dbReference>
<organism evidence="3 4">
    <name type="scientific">Hydrogenophaga pseudoflava</name>
    <name type="common">Pseudomonas carboxydoflava</name>
    <dbReference type="NCBI Taxonomy" id="47421"/>
    <lineage>
        <taxon>Bacteria</taxon>
        <taxon>Pseudomonadati</taxon>
        <taxon>Pseudomonadota</taxon>
        <taxon>Betaproteobacteria</taxon>
        <taxon>Burkholderiales</taxon>
        <taxon>Comamonadaceae</taxon>
        <taxon>Hydrogenophaga</taxon>
    </lineage>
</organism>
<evidence type="ECO:0000313" key="4">
    <source>
        <dbReference type="Proteomes" id="UP000293912"/>
    </source>
</evidence>
<keyword evidence="1" id="KW-0472">Membrane</keyword>
<dbReference type="PANTHER" id="PTHR38831:SF1">
    <property type="entry name" value="TYPE II SECRETION SYSTEM PROTEIN K-RELATED"/>
    <property type="match status" value="1"/>
</dbReference>
<dbReference type="GO" id="GO:0005886">
    <property type="term" value="C:plasma membrane"/>
    <property type="evidence" value="ECO:0007669"/>
    <property type="project" value="UniProtKB-SubCell"/>
</dbReference>
<dbReference type="AlphaFoldDB" id="A0A4P6X869"/>
<dbReference type="Proteomes" id="UP000293912">
    <property type="component" value="Chromosome"/>
</dbReference>
<dbReference type="InterPro" id="IPR005628">
    <property type="entry name" value="GspK"/>
</dbReference>
<dbReference type="GO" id="GO:0009306">
    <property type="term" value="P:protein secretion"/>
    <property type="evidence" value="ECO:0007669"/>
    <property type="project" value="InterPro"/>
</dbReference>
<dbReference type="KEGG" id="hpse:HPF_20075"/>
<evidence type="ECO:0000259" key="2">
    <source>
        <dbReference type="Pfam" id="PF03934"/>
    </source>
</evidence>
<dbReference type="Pfam" id="PF03934">
    <property type="entry name" value="T2SSK"/>
    <property type="match status" value="1"/>
</dbReference>
<keyword evidence="1" id="KW-0813">Transport</keyword>
<evidence type="ECO:0000256" key="1">
    <source>
        <dbReference type="PIRNR" id="PIRNR002786"/>
    </source>
</evidence>
<dbReference type="InterPro" id="IPR010994">
    <property type="entry name" value="RuvA_2-like"/>
</dbReference>
<dbReference type="SUPFAM" id="SSF47781">
    <property type="entry name" value="RuvA domain 2-like"/>
    <property type="match status" value="1"/>
</dbReference>
<dbReference type="InterPro" id="IPR038072">
    <property type="entry name" value="GspK_central_sf"/>
</dbReference>
<protein>
    <recommendedName>
        <fullName evidence="1">Type II secretion system protein K</fullName>
    </recommendedName>
</protein>
<keyword evidence="4" id="KW-1185">Reference proteome</keyword>
<dbReference type="InterPro" id="IPR049179">
    <property type="entry name" value="T2SSK_SAM-like_2nd"/>
</dbReference>
<keyword evidence="1" id="KW-0997">Cell inner membrane</keyword>
<comment type="subcellular location">
    <subcellularLocation>
        <location evidence="1">Cell inner membrane</location>
    </subcellularLocation>
</comment>
<dbReference type="Gene3D" id="3.30.1300.30">
    <property type="entry name" value="GSPII I/J protein-like"/>
    <property type="match status" value="2"/>
</dbReference>
<feature type="domain" description="T2SS protein K second SAM-like" evidence="2">
    <location>
        <begin position="227"/>
        <end position="286"/>
    </location>
</feature>
<proteinExistence type="inferred from homology"/>
<dbReference type="Gene3D" id="1.10.40.60">
    <property type="entry name" value="EpsJ-like"/>
    <property type="match status" value="3"/>
</dbReference>
<dbReference type="PIRSF" id="PIRSF002786">
    <property type="entry name" value="XcpX"/>
    <property type="match status" value="1"/>
</dbReference>
<accession>A0A4P6X869</accession>
<comment type="similarity">
    <text evidence="1">Belongs to the GSP K family.</text>
</comment>
<keyword evidence="1" id="KW-1003">Cell membrane</keyword>
<gene>
    <name evidence="3" type="ORF">HPF_20075</name>
</gene>